<feature type="disulfide bond" evidence="14">
    <location>
        <begin position="1083"/>
        <end position="1101"/>
    </location>
</feature>
<dbReference type="Pfam" id="PF00057">
    <property type="entry name" value="Ldl_recept_a"/>
    <property type="match status" value="11"/>
</dbReference>
<dbReference type="GO" id="GO:0005041">
    <property type="term" value="F:low-density lipoprotein particle receptor activity"/>
    <property type="evidence" value="ECO:0007669"/>
    <property type="project" value="TreeGrafter"/>
</dbReference>
<proteinExistence type="predicted"/>
<evidence type="ECO:0000256" key="15">
    <source>
        <dbReference type="PROSITE-ProRule" id="PRU00461"/>
    </source>
</evidence>
<dbReference type="InterPro" id="IPR051221">
    <property type="entry name" value="LDLR-related"/>
</dbReference>
<evidence type="ECO:0000313" key="20">
    <source>
        <dbReference type="Proteomes" id="UP000502823"/>
    </source>
</evidence>
<keyword evidence="11" id="KW-0675">Receptor</keyword>
<dbReference type="EMBL" id="BLKM01012991">
    <property type="protein sequence ID" value="GFG38454.1"/>
    <property type="molecule type" value="Genomic_DNA"/>
</dbReference>
<feature type="disulfide bond" evidence="13">
    <location>
        <begin position="1289"/>
        <end position="1299"/>
    </location>
</feature>
<dbReference type="PROSITE" id="PS01187">
    <property type="entry name" value="EGF_CA"/>
    <property type="match status" value="1"/>
</dbReference>
<name>A0A6L2Q1V5_COPFO</name>
<feature type="repeat" description="LDL-receptor class B" evidence="15">
    <location>
        <begin position="460"/>
        <end position="502"/>
    </location>
</feature>
<feature type="disulfide bond" evidence="14">
    <location>
        <begin position="271"/>
        <end position="286"/>
    </location>
</feature>
<dbReference type="InterPro" id="IPR000742">
    <property type="entry name" value="EGF"/>
</dbReference>
<keyword evidence="3 13" id="KW-0245">EGF-like domain</keyword>
<keyword evidence="20" id="KW-1185">Reference proteome</keyword>
<dbReference type="Gene3D" id="2.120.10.30">
    <property type="entry name" value="TolB, C-terminal domain"/>
    <property type="match status" value="3"/>
</dbReference>
<evidence type="ECO:0000256" key="3">
    <source>
        <dbReference type="ARBA" id="ARBA00022536"/>
    </source>
</evidence>
<keyword evidence="10 13" id="KW-1015">Disulfide bond</keyword>
<dbReference type="SMART" id="SM00179">
    <property type="entry name" value="EGF_CA"/>
    <property type="match status" value="1"/>
</dbReference>
<feature type="disulfide bond" evidence="14">
    <location>
        <begin position="1163"/>
        <end position="1175"/>
    </location>
</feature>
<feature type="disulfide bond" evidence="14">
    <location>
        <begin position="1095"/>
        <end position="1110"/>
    </location>
</feature>
<feature type="disulfide bond" evidence="14">
    <location>
        <begin position="938"/>
        <end position="953"/>
    </location>
</feature>
<dbReference type="OrthoDB" id="8831087at2759"/>
<dbReference type="SUPFAM" id="SSF57196">
    <property type="entry name" value="EGF/Laminin"/>
    <property type="match status" value="1"/>
</dbReference>
<evidence type="ECO:0000256" key="16">
    <source>
        <dbReference type="SAM" id="MobiDB-lite"/>
    </source>
</evidence>
<keyword evidence="12" id="KW-0325">Glycoprotein</keyword>
<feature type="disulfide bond" evidence="14">
    <location>
        <begin position="1076"/>
        <end position="1088"/>
    </location>
</feature>
<keyword evidence="7" id="KW-0677">Repeat</keyword>
<feature type="disulfide bond" evidence="14">
    <location>
        <begin position="1145"/>
        <end position="1160"/>
    </location>
</feature>
<dbReference type="PANTHER" id="PTHR22722">
    <property type="entry name" value="LOW-DENSITY LIPOPROTEIN RECEPTOR-RELATED PROTEIN 2-RELATED"/>
    <property type="match status" value="1"/>
</dbReference>
<dbReference type="FunFam" id="2.10.25.10:FF:000009">
    <property type="entry name" value="Low-density lipoprotein receptor isoform 1"/>
    <property type="match status" value="1"/>
</dbReference>
<dbReference type="PROSITE" id="PS00010">
    <property type="entry name" value="ASX_HYDROXYL"/>
    <property type="match status" value="1"/>
</dbReference>
<feature type="disulfide bond" evidence="14">
    <location>
        <begin position="965"/>
        <end position="983"/>
    </location>
</feature>
<comment type="caution">
    <text evidence="19">The sequence shown here is derived from an EMBL/GenBank/DDBJ whole genome shotgun (WGS) entry which is preliminary data.</text>
</comment>
<feature type="disulfide bond" evidence="14">
    <location>
        <begin position="977"/>
        <end position="992"/>
    </location>
</feature>
<dbReference type="FunFam" id="4.10.400.10:FF:000034">
    <property type="entry name" value="Low-density lipoprotein receptor-related protein 2"/>
    <property type="match status" value="1"/>
</dbReference>
<dbReference type="SMART" id="SM00181">
    <property type="entry name" value="EGF"/>
    <property type="match status" value="6"/>
</dbReference>
<dbReference type="Proteomes" id="UP000502823">
    <property type="component" value="Unassembled WGS sequence"/>
</dbReference>
<keyword evidence="2" id="KW-1003">Cell membrane</keyword>
<dbReference type="GO" id="GO:0006897">
    <property type="term" value="P:endocytosis"/>
    <property type="evidence" value="ECO:0007669"/>
    <property type="project" value="UniProtKB-KW"/>
</dbReference>
<protein>
    <recommendedName>
        <fullName evidence="18">EGF-like domain-containing protein</fullName>
    </recommendedName>
</protein>
<dbReference type="InterPro" id="IPR001881">
    <property type="entry name" value="EGF-like_Ca-bd_dom"/>
</dbReference>
<keyword evidence="6" id="KW-0732">Signal</keyword>
<gene>
    <name evidence="19" type="ORF">Cfor_02359</name>
</gene>
<evidence type="ECO:0000313" key="19">
    <source>
        <dbReference type="EMBL" id="GFG38454.1"/>
    </source>
</evidence>
<evidence type="ECO:0000256" key="9">
    <source>
        <dbReference type="ARBA" id="ARBA00023136"/>
    </source>
</evidence>
<feature type="disulfide bond" evidence="14">
    <location>
        <begin position="1037"/>
        <end position="1049"/>
    </location>
</feature>
<dbReference type="CDD" id="cd00054">
    <property type="entry name" value="EGF_CA"/>
    <property type="match status" value="1"/>
</dbReference>
<dbReference type="FunCoup" id="A0A6L2Q1V5">
    <property type="interactions" value="1"/>
</dbReference>
<feature type="repeat" description="LDL-receptor class B" evidence="15">
    <location>
        <begin position="416"/>
        <end position="459"/>
    </location>
</feature>
<accession>A0A6L2Q1V5</accession>
<dbReference type="SUPFAM" id="SSF57424">
    <property type="entry name" value="LDL receptor-like module"/>
    <property type="match status" value="11"/>
</dbReference>
<dbReference type="Gene3D" id="4.10.400.10">
    <property type="entry name" value="Low-density Lipoprotein Receptor"/>
    <property type="match status" value="12"/>
</dbReference>
<feature type="disulfide bond" evidence="14">
    <location>
        <begin position="219"/>
        <end position="237"/>
    </location>
</feature>
<dbReference type="Gene3D" id="2.10.25.10">
    <property type="entry name" value="Laminin"/>
    <property type="match status" value="2"/>
</dbReference>
<dbReference type="InterPro" id="IPR000152">
    <property type="entry name" value="EGF-type_Asp/Asn_hydroxyl_site"/>
</dbReference>
<keyword evidence="9 17" id="KW-0472">Membrane</keyword>
<evidence type="ECO:0000256" key="10">
    <source>
        <dbReference type="ARBA" id="ARBA00023157"/>
    </source>
</evidence>
<feature type="disulfide bond" evidence="14">
    <location>
        <begin position="134"/>
        <end position="152"/>
    </location>
</feature>
<dbReference type="GO" id="GO:0005509">
    <property type="term" value="F:calcium ion binding"/>
    <property type="evidence" value="ECO:0007669"/>
    <property type="project" value="InterPro"/>
</dbReference>
<dbReference type="InterPro" id="IPR011042">
    <property type="entry name" value="6-blade_b-propeller_TolB-like"/>
</dbReference>
<dbReference type="InterPro" id="IPR018097">
    <property type="entry name" value="EGF_Ca-bd_CS"/>
</dbReference>
<comment type="subcellular location">
    <subcellularLocation>
        <location evidence="1">Cell membrane</location>
        <topology evidence="1">Single-pass type I membrane protein</topology>
    </subcellularLocation>
</comment>
<dbReference type="GO" id="GO:0043235">
    <property type="term" value="C:receptor complex"/>
    <property type="evidence" value="ECO:0007669"/>
    <property type="project" value="TreeGrafter"/>
</dbReference>
<dbReference type="CDD" id="cd00112">
    <property type="entry name" value="LDLa"/>
    <property type="match status" value="11"/>
</dbReference>
<dbReference type="FunFam" id="2.120.10.30:FF:000241">
    <property type="entry name" value="Low-density lipoprotein receptor-related protein 6"/>
    <property type="match status" value="1"/>
</dbReference>
<dbReference type="InterPro" id="IPR002172">
    <property type="entry name" value="LDrepeatLR_classA_rpt"/>
</dbReference>
<reference evidence="20" key="1">
    <citation type="submission" date="2020-01" db="EMBL/GenBank/DDBJ databases">
        <title>Draft genome sequence of the Termite Coptotermes fromosanus.</title>
        <authorList>
            <person name="Itakura S."/>
            <person name="Yosikawa Y."/>
            <person name="Umezawa K."/>
        </authorList>
    </citation>
    <scope>NUCLEOTIDE SEQUENCE [LARGE SCALE GENOMIC DNA]</scope>
</reference>
<evidence type="ECO:0000256" key="14">
    <source>
        <dbReference type="PROSITE-ProRule" id="PRU00124"/>
    </source>
</evidence>
<feature type="disulfide bond" evidence="14">
    <location>
        <begin position="1005"/>
        <end position="1023"/>
    </location>
</feature>
<dbReference type="InterPro" id="IPR009030">
    <property type="entry name" value="Growth_fac_rcpt_cys_sf"/>
</dbReference>
<dbReference type="PROSITE" id="PS50026">
    <property type="entry name" value="EGF_3"/>
    <property type="match status" value="1"/>
</dbReference>
<evidence type="ECO:0000256" key="7">
    <source>
        <dbReference type="ARBA" id="ARBA00022737"/>
    </source>
</evidence>
<feature type="disulfide bond" evidence="14">
    <location>
        <begin position="1056"/>
        <end position="1071"/>
    </location>
</feature>
<dbReference type="InterPro" id="IPR000033">
    <property type="entry name" value="LDLR_classB_rpt"/>
</dbReference>
<feature type="disulfide bond" evidence="14">
    <location>
        <begin position="146"/>
        <end position="161"/>
    </location>
</feature>
<dbReference type="PANTHER" id="PTHR22722:SF14">
    <property type="entry name" value="MEGALIN, ISOFORM A"/>
    <property type="match status" value="1"/>
</dbReference>
<feature type="disulfide bond" evidence="14">
    <location>
        <begin position="127"/>
        <end position="139"/>
    </location>
</feature>
<dbReference type="SUPFAM" id="SSF63825">
    <property type="entry name" value="YWTD domain"/>
    <property type="match status" value="3"/>
</dbReference>
<organism evidence="19 20">
    <name type="scientific">Coptotermes formosanus</name>
    <name type="common">Formosan subterranean termite</name>
    <dbReference type="NCBI Taxonomy" id="36987"/>
    <lineage>
        <taxon>Eukaryota</taxon>
        <taxon>Metazoa</taxon>
        <taxon>Ecdysozoa</taxon>
        <taxon>Arthropoda</taxon>
        <taxon>Hexapoda</taxon>
        <taxon>Insecta</taxon>
        <taxon>Pterygota</taxon>
        <taxon>Neoptera</taxon>
        <taxon>Polyneoptera</taxon>
        <taxon>Dictyoptera</taxon>
        <taxon>Blattodea</taxon>
        <taxon>Blattoidea</taxon>
        <taxon>Termitoidae</taxon>
        <taxon>Rhinotermitidae</taxon>
        <taxon>Coptotermes</taxon>
    </lineage>
</organism>
<dbReference type="InterPro" id="IPR049883">
    <property type="entry name" value="NOTCH1_EGF-like"/>
</dbReference>
<feature type="disulfide bond" evidence="14">
    <location>
        <begin position="1044"/>
        <end position="1062"/>
    </location>
</feature>
<feature type="transmembrane region" description="Helical" evidence="17">
    <location>
        <begin position="1675"/>
        <end position="1696"/>
    </location>
</feature>
<dbReference type="SMART" id="SM00192">
    <property type="entry name" value="LDLa"/>
    <property type="match status" value="12"/>
</dbReference>
<feature type="disulfide bond" evidence="14">
    <location>
        <begin position="212"/>
        <end position="224"/>
    </location>
</feature>
<dbReference type="SMART" id="SM00135">
    <property type="entry name" value="LY"/>
    <property type="match status" value="11"/>
</dbReference>
<evidence type="ECO:0000256" key="13">
    <source>
        <dbReference type="PROSITE-ProRule" id="PRU00076"/>
    </source>
</evidence>
<dbReference type="InterPro" id="IPR036055">
    <property type="entry name" value="LDL_receptor-like_sf"/>
</dbReference>
<evidence type="ECO:0000256" key="12">
    <source>
        <dbReference type="ARBA" id="ARBA00023180"/>
    </source>
</evidence>
<feature type="disulfide bond" evidence="14">
    <location>
        <begin position="958"/>
        <end position="970"/>
    </location>
</feature>
<dbReference type="SUPFAM" id="SSF57184">
    <property type="entry name" value="Growth factor receptor domain"/>
    <property type="match status" value="1"/>
</dbReference>
<keyword evidence="4" id="KW-0254">Endocytosis</keyword>
<keyword evidence="5 17" id="KW-0812">Transmembrane</keyword>
<feature type="repeat" description="LDL-receptor class B" evidence="15">
    <location>
        <begin position="328"/>
        <end position="372"/>
    </location>
</feature>
<evidence type="ECO:0000259" key="18">
    <source>
        <dbReference type="PROSITE" id="PS50026"/>
    </source>
</evidence>
<evidence type="ECO:0000256" key="1">
    <source>
        <dbReference type="ARBA" id="ARBA00004251"/>
    </source>
</evidence>
<sequence length="1743" mass="193681">MKGLEQNICNGPFVHIASSFSVNLNGSIVFCPKGKTVAGCHSLAEDRWGRWYVVLSCKLGVNLRGPEAVNQSLLRHLHDIRLTKLGITLFKALLEMTKQYRRLTQKQNVVVKSDHTPLDGTEGNISCPGGFFTCRDGECIHDSKHCDGHADCKDKSDEFNCDELTCKAPDWFRCDTTGRCVSHSLTCDGSDDCGDWSDEEDCYTKETPPAQCAHDEWRCVDNNCIFTEWVCDGKQDCMDGSDELQGCTLQMPCTDGYLCNNHHCIPITFFCDGSDDCGDNSDELHCRADALLLFSSTREIRGFYIHKQVYYVVVKNLDRAVGISYDGRYIYWTDLLSGEEAILRSREDGSDIEVVVSAGLYQPEDVALDWVTGNIYFTDYEAKHIGVCTNNGSFCTVLVNKGIDKPRGVVVLPTDGLMFWTDWGNSPLIGKAGMDGSKPEVFISEELHFPNGLTIDYHNSRLYWVDAKHQVIESVKLDGSDRRVILKGIVKHPYAIAVFEDTLYWSDWHGRDIQACNKFSGKDHRVIIREKSKENFIYGVHIYHPAMMPSIQNPCESAPCHEICLLAPNNTYTCACEEKKVLGVDKRTCFDATNVQEMMVAAAGNQVLSMSPQVLGRQTVSLLTLRRIHKIGAVTYNSLTGKNIFNFSGDIILYDSVQYKLFTLSLRTKDLQALAPVNGKIDAMDFDYMGNNLYWCNAERATVGIISLTTQESTVLLHTWEGEIPLDIAVVPEEGVMFIAFSGDFLKGGRTHIDRLNMDGKGGRTHVVEAGLHSKLLALHYDEELHRIFWIDSVAADEIASVGVDGMHRHIFRANLGTVYDISSLSFEMYWTQPSLPYIFWVNKFSHNRMKRMFVDTDEMSLKLVAARKVRAQPDHPCQQNNGGCSHICAAVLKHAVCLCPVGMVLSHNKTCSTRAHCHGDMFRCDAANLCIPGTLRCDGKHDCPDGDDEVGCESGVCSDSQFACASGQCISIGKRCNGDRDCLDGTDELDCNPEECNKDFQFECAYGECILKNWQCDGSEDCQDGSDEEDCGEVTCSSNQFRCSIGQCIPKKWVCDGQSDCVDNSDESNCAPVTCGTGAFSCSNGRCIDNSLLCNHVDDCGDMSDEEPCQFPGNYTPSKPCTLDQFTCSPYGNRTVCVPLTARCNVSIECPLGDDEKDCKMCEQTEFQCRNEQCIPYDWVCDGMNDCGDDSDEDESICHNTHTTMGDAMPCLEYTCNNGECISMSYVCNRDEDCTDGSDEHGRCGTSCGRASPCKDLCYPTPRGPKCDCSVGYILKSDGLNCADIDECASHDVCAQVCNNTRGSFTCACDPGFHLRPDHVSCKAIGDAMQFIFAAGHQIRKVSHELRFTDVVYPDAEIGVTGLDVDSALQNVYWSTDVTGTIYRLSLVGGKKAYVSGVGNPGDIAVDWITHNVYYVEKSGPQKIRVCNLDEKRCAKVMSVERDYTVTKLAVDPIAGYLFWAEVSNWNFNLPTSDIFRADLAGSRRKHMGNFRSMYVSGLALDMVRRRLYISDQHKQTIECTNYEGNDKYTVAVAEYAQNPVDLALFEGTLYWLRSGTGELTSYKLYGPVERRTGKLQLYIYNTQHFAILQSSAQPTVRNPCANHLCKEMCVITGGGTFACLCSDGTLVEENEVCPPSKEDNGNRAGQPKFHVDTENTGNRDAQAGNKAHSRVRVVVVFLVIALVIGAASAGYYYYWQSSHRGNPLNFRLSAAESNTLMSVKSEDILYKVNKYYIHTTVLVLL</sequence>
<evidence type="ECO:0000256" key="2">
    <source>
        <dbReference type="ARBA" id="ARBA00022475"/>
    </source>
</evidence>
<evidence type="ECO:0000256" key="8">
    <source>
        <dbReference type="ARBA" id="ARBA00022989"/>
    </source>
</evidence>
<dbReference type="Pfam" id="PF00058">
    <property type="entry name" value="Ldl_recept_b"/>
    <property type="match status" value="2"/>
</dbReference>
<evidence type="ECO:0000256" key="17">
    <source>
        <dbReference type="SAM" id="Phobius"/>
    </source>
</evidence>
<dbReference type="GO" id="GO:0005886">
    <property type="term" value="C:plasma membrane"/>
    <property type="evidence" value="ECO:0007669"/>
    <property type="project" value="UniProtKB-SubCell"/>
</dbReference>
<dbReference type="PROSITE" id="PS01209">
    <property type="entry name" value="LDLRA_1"/>
    <property type="match status" value="7"/>
</dbReference>
<dbReference type="PROSITE" id="PS51120">
    <property type="entry name" value="LDLRB"/>
    <property type="match status" value="3"/>
</dbReference>
<feature type="region of interest" description="Disordered" evidence="16">
    <location>
        <begin position="1635"/>
        <end position="1665"/>
    </location>
</feature>
<evidence type="ECO:0000256" key="6">
    <source>
        <dbReference type="ARBA" id="ARBA00022729"/>
    </source>
</evidence>
<feature type="disulfide bond" evidence="14">
    <location>
        <begin position="1170"/>
        <end position="1188"/>
    </location>
</feature>
<dbReference type="PROSITE" id="PS01186">
    <property type="entry name" value="EGF_2"/>
    <property type="match status" value="1"/>
</dbReference>
<feature type="disulfide bond" evidence="14">
    <location>
        <begin position="259"/>
        <end position="277"/>
    </location>
</feature>
<evidence type="ECO:0000256" key="4">
    <source>
        <dbReference type="ARBA" id="ARBA00022583"/>
    </source>
</evidence>
<dbReference type="InParanoid" id="A0A6L2Q1V5"/>
<dbReference type="InterPro" id="IPR023415">
    <property type="entry name" value="LDLR_class-A_CS"/>
</dbReference>
<feature type="domain" description="EGF-like" evidence="18">
    <location>
        <begin position="1285"/>
        <end position="1324"/>
    </location>
</feature>
<comment type="caution">
    <text evidence="13">Lacks conserved residue(s) required for the propagation of feature annotation.</text>
</comment>
<feature type="disulfide bond" evidence="14">
    <location>
        <begin position="1217"/>
        <end position="1235"/>
    </location>
</feature>
<dbReference type="PROSITE" id="PS50068">
    <property type="entry name" value="LDLRA_2"/>
    <property type="match status" value="12"/>
</dbReference>
<dbReference type="PRINTS" id="PR00261">
    <property type="entry name" value="LDLRECEPTOR"/>
</dbReference>
<feature type="disulfide bond" evidence="14">
    <location>
        <begin position="1017"/>
        <end position="1032"/>
    </location>
</feature>
<feature type="disulfide bond" evidence="14">
    <location>
        <begin position="187"/>
        <end position="202"/>
    </location>
</feature>
<dbReference type="Pfam" id="PF07645">
    <property type="entry name" value="EGF_CA"/>
    <property type="match status" value="1"/>
</dbReference>
<evidence type="ECO:0000256" key="11">
    <source>
        <dbReference type="ARBA" id="ARBA00023170"/>
    </source>
</evidence>
<evidence type="ECO:0000256" key="5">
    <source>
        <dbReference type="ARBA" id="ARBA00022692"/>
    </source>
</evidence>
<keyword evidence="8 17" id="KW-1133">Transmembrane helix</keyword>